<protein>
    <submittedName>
        <fullName evidence="1">Uncharacterized protein</fullName>
    </submittedName>
</protein>
<organism evidence="1 2">
    <name type="scientific">Gossypium schwendimanii</name>
    <name type="common">Cotton</name>
    <dbReference type="NCBI Taxonomy" id="34291"/>
    <lineage>
        <taxon>Eukaryota</taxon>
        <taxon>Viridiplantae</taxon>
        <taxon>Streptophyta</taxon>
        <taxon>Embryophyta</taxon>
        <taxon>Tracheophyta</taxon>
        <taxon>Spermatophyta</taxon>
        <taxon>Magnoliopsida</taxon>
        <taxon>eudicotyledons</taxon>
        <taxon>Gunneridae</taxon>
        <taxon>Pentapetalae</taxon>
        <taxon>rosids</taxon>
        <taxon>malvids</taxon>
        <taxon>Malvales</taxon>
        <taxon>Malvaceae</taxon>
        <taxon>Malvoideae</taxon>
        <taxon>Gossypium</taxon>
    </lineage>
</organism>
<keyword evidence="2" id="KW-1185">Reference proteome</keyword>
<comment type="caution">
    <text evidence="1">The sequence shown here is derived from an EMBL/GenBank/DDBJ whole genome shotgun (WGS) entry which is preliminary data.</text>
</comment>
<evidence type="ECO:0000313" key="1">
    <source>
        <dbReference type="EMBL" id="MBA0880704.1"/>
    </source>
</evidence>
<dbReference type="EMBL" id="JABFAF010278005">
    <property type="protein sequence ID" value="MBA0880704.1"/>
    <property type="molecule type" value="Genomic_DNA"/>
</dbReference>
<dbReference type="AlphaFoldDB" id="A0A7J9NBY4"/>
<evidence type="ECO:0000313" key="2">
    <source>
        <dbReference type="Proteomes" id="UP000593576"/>
    </source>
</evidence>
<gene>
    <name evidence="1" type="ORF">Goshw_027875</name>
</gene>
<sequence>MEKEFAKLKINEEEEEILQFDFEPRTETEGGANSRFRREKVSILVFSCYGHGEGIKGDLMDI</sequence>
<accession>A0A7J9NBY4</accession>
<name>A0A7J9NBY4_GOSSC</name>
<proteinExistence type="predicted"/>
<dbReference type="Proteomes" id="UP000593576">
    <property type="component" value="Unassembled WGS sequence"/>
</dbReference>
<reference evidence="1 2" key="1">
    <citation type="journal article" date="2019" name="Genome Biol. Evol.">
        <title>Insights into the evolution of the New World diploid cottons (Gossypium, subgenus Houzingenia) based on genome sequencing.</title>
        <authorList>
            <person name="Grover C.E."/>
            <person name="Arick M.A. 2nd"/>
            <person name="Thrash A."/>
            <person name="Conover J.L."/>
            <person name="Sanders W.S."/>
            <person name="Peterson D.G."/>
            <person name="Frelichowski J.E."/>
            <person name="Scheffler J.A."/>
            <person name="Scheffler B.E."/>
            <person name="Wendel J.F."/>
        </authorList>
    </citation>
    <scope>NUCLEOTIDE SEQUENCE [LARGE SCALE GENOMIC DNA]</scope>
    <source>
        <strain evidence="1">1</strain>
        <tissue evidence="1">Leaf</tissue>
    </source>
</reference>